<dbReference type="InterPro" id="IPR005471">
    <property type="entry name" value="Tscrpt_reg_IclR_N"/>
</dbReference>
<evidence type="ECO:0000256" key="2">
    <source>
        <dbReference type="ARBA" id="ARBA00023125"/>
    </source>
</evidence>
<evidence type="ECO:0000259" key="4">
    <source>
        <dbReference type="PROSITE" id="PS51077"/>
    </source>
</evidence>
<name>A0AAU7DTE8_9MICO</name>
<dbReference type="SUPFAM" id="SSF46785">
    <property type="entry name" value="Winged helix' DNA-binding domain"/>
    <property type="match status" value="1"/>
</dbReference>
<dbReference type="InterPro" id="IPR050707">
    <property type="entry name" value="HTH_MetabolicPath_Reg"/>
</dbReference>
<dbReference type="InterPro" id="IPR014757">
    <property type="entry name" value="Tscrpt_reg_IclR_C"/>
</dbReference>
<keyword evidence="3" id="KW-0804">Transcription</keyword>
<organism evidence="6">
    <name type="scientific">Jonesiaceae bacterium BS-20</name>
    <dbReference type="NCBI Taxonomy" id="3120821"/>
    <lineage>
        <taxon>Bacteria</taxon>
        <taxon>Bacillati</taxon>
        <taxon>Actinomycetota</taxon>
        <taxon>Actinomycetes</taxon>
        <taxon>Micrococcales</taxon>
        <taxon>Jonesiaceae</taxon>
    </lineage>
</organism>
<dbReference type="PROSITE" id="PS51078">
    <property type="entry name" value="ICLR_ED"/>
    <property type="match status" value="1"/>
</dbReference>
<dbReference type="Gene3D" id="1.10.10.10">
    <property type="entry name" value="Winged helix-like DNA-binding domain superfamily/Winged helix DNA-binding domain"/>
    <property type="match status" value="1"/>
</dbReference>
<accession>A0AAU7DTE8</accession>
<sequence length="255" mass="27210">MTQRPPIESVDRAVRVLQALASAGPSGVTLVELAGQVELNKATTHRMLAALKYRDFAAQDLQSGRYLLGGAAGELGAVFFNNENLAAMVHPALLALSSNISELIHLGMLNGAKIVYLDKVEPDRAVRVFSAIGSAVPAVSTAMGRALLSARGIQEQELAPYMEALAAGTRPAALKVEDVWRQLEFARSNGYAREDQENEEGISCIAVPLYQGTRPIAAVSITAPAERMTTRRMAELYGTILADLGPMLPPGLSLE</sequence>
<dbReference type="InterPro" id="IPR029016">
    <property type="entry name" value="GAF-like_dom_sf"/>
</dbReference>
<dbReference type="AlphaFoldDB" id="A0AAU7DTE8"/>
<evidence type="ECO:0000259" key="5">
    <source>
        <dbReference type="PROSITE" id="PS51078"/>
    </source>
</evidence>
<dbReference type="PROSITE" id="PS51077">
    <property type="entry name" value="HTH_ICLR"/>
    <property type="match status" value="1"/>
</dbReference>
<dbReference type="EMBL" id="CP146203">
    <property type="protein sequence ID" value="XBH20954.1"/>
    <property type="molecule type" value="Genomic_DNA"/>
</dbReference>
<reference evidence="6" key="1">
    <citation type="submission" date="2024-02" db="EMBL/GenBank/DDBJ databases">
        <title>Tomenella chthoni gen. nov. sp. nov., a member of the family Jonesiaceae isolated from bat guano.</title>
        <authorList>
            <person name="Miller S.L."/>
            <person name="King J."/>
            <person name="Sankaranarayanan K."/>
            <person name="Lawson P.A."/>
        </authorList>
    </citation>
    <scope>NUCLEOTIDE SEQUENCE</scope>
    <source>
        <strain evidence="6">BS-20</strain>
    </source>
</reference>
<dbReference type="SUPFAM" id="SSF55781">
    <property type="entry name" value="GAF domain-like"/>
    <property type="match status" value="1"/>
</dbReference>
<proteinExistence type="predicted"/>
<dbReference type="GO" id="GO:0045892">
    <property type="term" value="P:negative regulation of DNA-templated transcription"/>
    <property type="evidence" value="ECO:0007669"/>
    <property type="project" value="TreeGrafter"/>
</dbReference>
<gene>
    <name evidence="6" type="ORF">V5R04_12110</name>
</gene>
<keyword evidence="2" id="KW-0238">DNA-binding</keyword>
<dbReference type="PANTHER" id="PTHR30136">
    <property type="entry name" value="HELIX-TURN-HELIX TRANSCRIPTIONAL REGULATOR, ICLR FAMILY"/>
    <property type="match status" value="1"/>
</dbReference>
<dbReference type="GO" id="GO:0003677">
    <property type="term" value="F:DNA binding"/>
    <property type="evidence" value="ECO:0007669"/>
    <property type="project" value="UniProtKB-KW"/>
</dbReference>
<keyword evidence="1" id="KW-0805">Transcription regulation</keyword>
<evidence type="ECO:0000256" key="1">
    <source>
        <dbReference type="ARBA" id="ARBA00023015"/>
    </source>
</evidence>
<dbReference type="Pfam" id="PF01614">
    <property type="entry name" value="IclR_C"/>
    <property type="match status" value="1"/>
</dbReference>
<evidence type="ECO:0000256" key="3">
    <source>
        <dbReference type="ARBA" id="ARBA00023163"/>
    </source>
</evidence>
<evidence type="ECO:0000313" key="6">
    <source>
        <dbReference type="EMBL" id="XBH20954.1"/>
    </source>
</evidence>
<protein>
    <submittedName>
        <fullName evidence="6">IclR family transcriptional regulator</fullName>
    </submittedName>
</protein>
<dbReference type="PANTHER" id="PTHR30136:SF24">
    <property type="entry name" value="HTH-TYPE TRANSCRIPTIONAL REPRESSOR ALLR"/>
    <property type="match status" value="1"/>
</dbReference>
<dbReference type="SMART" id="SM00346">
    <property type="entry name" value="HTH_ICLR"/>
    <property type="match status" value="1"/>
</dbReference>
<feature type="domain" description="HTH iclR-type" evidence="4">
    <location>
        <begin position="7"/>
        <end position="70"/>
    </location>
</feature>
<dbReference type="GO" id="GO:0003700">
    <property type="term" value="F:DNA-binding transcription factor activity"/>
    <property type="evidence" value="ECO:0007669"/>
    <property type="project" value="TreeGrafter"/>
</dbReference>
<dbReference type="InterPro" id="IPR036390">
    <property type="entry name" value="WH_DNA-bd_sf"/>
</dbReference>
<dbReference type="Gene3D" id="3.30.450.40">
    <property type="match status" value="1"/>
</dbReference>
<feature type="domain" description="IclR-ED" evidence="5">
    <location>
        <begin position="71"/>
        <end position="254"/>
    </location>
</feature>
<dbReference type="Pfam" id="PF09339">
    <property type="entry name" value="HTH_IclR"/>
    <property type="match status" value="1"/>
</dbReference>
<dbReference type="InterPro" id="IPR036388">
    <property type="entry name" value="WH-like_DNA-bd_sf"/>
</dbReference>